<evidence type="ECO:0000256" key="5">
    <source>
        <dbReference type="ARBA" id="ARBA00023242"/>
    </source>
</evidence>
<proteinExistence type="predicted"/>
<keyword evidence="8" id="KW-1185">Reference proteome</keyword>
<dbReference type="Pfam" id="PF03106">
    <property type="entry name" value="WRKY"/>
    <property type="match status" value="1"/>
</dbReference>
<dbReference type="Proteomes" id="UP000504609">
    <property type="component" value="Unplaced"/>
</dbReference>
<protein>
    <submittedName>
        <fullName evidence="9">Probable WRKY transcription factor 48</fullName>
    </submittedName>
</protein>
<evidence type="ECO:0000256" key="1">
    <source>
        <dbReference type="ARBA" id="ARBA00004123"/>
    </source>
</evidence>
<keyword evidence="5" id="KW-0539">Nucleus</keyword>
<gene>
    <name evidence="9" type="primary">LOC111460052</name>
</gene>
<keyword evidence="2" id="KW-0805">Transcription regulation</keyword>
<comment type="subcellular location">
    <subcellularLocation>
        <location evidence="1">Nucleus</location>
    </subcellularLocation>
</comment>
<dbReference type="RefSeq" id="XP_022958901.1">
    <property type="nucleotide sequence ID" value="XM_023103133.1"/>
</dbReference>
<feature type="domain" description="WRKY" evidence="7">
    <location>
        <begin position="126"/>
        <end position="191"/>
    </location>
</feature>
<dbReference type="InterPro" id="IPR036576">
    <property type="entry name" value="WRKY_dom_sf"/>
</dbReference>
<dbReference type="Gene3D" id="2.20.25.80">
    <property type="entry name" value="WRKY domain"/>
    <property type="match status" value="1"/>
</dbReference>
<dbReference type="GO" id="GO:0005634">
    <property type="term" value="C:nucleus"/>
    <property type="evidence" value="ECO:0007669"/>
    <property type="project" value="UniProtKB-SubCell"/>
</dbReference>
<feature type="compositionally biased region" description="Basic and acidic residues" evidence="6">
    <location>
        <begin position="86"/>
        <end position="99"/>
    </location>
</feature>
<dbReference type="AlphaFoldDB" id="A0A6J1H3F3"/>
<evidence type="ECO:0000313" key="9">
    <source>
        <dbReference type="RefSeq" id="XP_022958901.1"/>
    </source>
</evidence>
<dbReference type="SUPFAM" id="SSF118290">
    <property type="entry name" value="WRKY DNA-binding domain"/>
    <property type="match status" value="1"/>
</dbReference>
<dbReference type="SMART" id="SM00774">
    <property type="entry name" value="WRKY"/>
    <property type="match status" value="1"/>
</dbReference>
<dbReference type="GO" id="GO:0003700">
    <property type="term" value="F:DNA-binding transcription factor activity"/>
    <property type="evidence" value="ECO:0007669"/>
    <property type="project" value="InterPro"/>
</dbReference>
<evidence type="ECO:0000256" key="6">
    <source>
        <dbReference type="SAM" id="MobiDB-lite"/>
    </source>
</evidence>
<reference evidence="9" key="1">
    <citation type="submission" date="2025-08" db="UniProtKB">
        <authorList>
            <consortium name="RefSeq"/>
        </authorList>
    </citation>
    <scope>IDENTIFICATION</scope>
    <source>
        <tissue evidence="9">Young leaves</tissue>
    </source>
</reference>
<dbReference type="PROSITE" id="PS50811">
    <property type="entry name" value="WRKY"/>
    <property type="match status" value="1"/>
</dbReference>
<dbReference type="InterPro" id="IPR003657">
    <property type="entry name" value="WRKY_dom"/>
</dbReference>
<evidence type="ECO:0000256" key="2">
    <source>
        <dbReference type="ARBA" id="ARBA00023015"/>
    </source>
</evidence>
<accession>A0A6J1H3F3</accession>
<name>A0A6J1H3F3_CUCMO</name>
<dbReference type="GO" id="GO:0043565">
    <property type="term" value="F:sequence-specific DNA binding"/>
    <property type="evidence" value="ECO:0007669"/>
    <property type="project" value="InterPro"/>
</dbReference>
<sequence length="273" mass="30329">MEEVKKEEELRKGDQNLMGNSGLLFDIPLMDLLAGQDFTPSLFDLLSAAPPTTTLPPPSSVVPESSEVLNTPPTPNSSVSCSSNEKVFDADDGDLREKSPFNKQLKAKKKNQKRVREPRFAFMTKSEVDHLDDGYRWRKYGQKAVKNSPYPRSYYRCTTAGCGVKKRVERSSDDPSVVVTTYEGQHIHQSPIMPRGALSVAAAAAAFASPQPSLVFPQPQYTYTPAPPVDVRFDAAFHSFGEERRRIEGSFQDHGLLQDMIVPSSALHIPEEE</sequence>
<evidence type="ECO:0000259" key="7">
    <source>
        <dbReference type="PROSITE" id="PS50811"/>
    </source>
</evidence>
<feature type="region of interest" description="Disordered" evidence="6">
    <location>
        <begin position="53"/>
        <end position="99"/>
    </location>
</feature>
<feature type="compositionally biased region" description="Polar residues" evidence="6">
    <location>
        <begin position="76"/>
        <end position="85"/>
    </location>
</feature>
<evidence type="ECO:0000256" key="4">
    <source>
        <dbReference type="ARBA" id="ARBA00023163"/>
    </source>
</evidence>
<dbReference type="PANTHER" id="PTHR31221:SF350">
    <property type="entry name" value="WRKY TRANSCRIPTION FACTOR 48-RELATED"/>
    <property type="match status" value="1"/>
</dbReference>
<dbReference type="GeneID" id="111460052"/>
<dbReference type="InterPro" id="IPR044810">
    <property type="entry name" value="WRKY_plant"/>
</dbReference>
<organism evidence="8 9">
    <name type="scientific">Cucurbita moschata</name>
    <name type="common">Winter crookneck squash</name>
    <name type="synonym">Cucurbita pepo var. moschata</name>
    <dbReference type="NCBI Taxonomy" id="3662"/>
    <lineage>
        <taxon>Eukaryota</taxon>
        <taxon>Viridiplantae</taxon>
        <taxon>Streptophyta</taxon>
        <taxon>Embryophyta</taxon>
        <taxon>Tracheophyta</taxon>
        <taxon>Spermatophyta</taxon>
        <taxon>Magnoliopsida</taxon>
        <taxon>eudicotyledons</taxon>
        <taxon>Gunneridae</taxon>
        <taxon>Pentapetalae</taxon>
        <taxon>rosids</taxon>
        <taxon>fabids</taxon>
        <taxon>Cucurbitales</taxon>
        <taxon>Cucurbitaceae</taxon>
        <taxon>Cucurbiteae</taxon>
        <taxon>Cucurbita</taxon>
    </lineage>
</organism>
<dbReference type="PANTHER" id="PTHR31221">
    <property type="entry name" value="WRKY TRANSCRIPTION FACTOR PROTEIN 1-RELATED"/>
    <property type="match status" value="1"/>
</dbReference>
<dbReference type="KEGG" id="cmos:111460052"/>
<evidence type="ECO:0000313" key="8">
    <source>
        <dbReference type="Proteomes" id="UP000504609"/>
    </source>
</evidence>
<dbReference type="FunFam" id="2.20.25.80:FF:000003">
    <property type="entry name" value="WRKY transcription factor 57"/>
    <property type="match status" value="1"/>
</dbReference>
<keyword evidence="4" id="KW-0804">Transcription</keyword>
<evidence type="ECO:0000256" key="3">
    <source>
        <dbReference type="ARBA" id="ARBA00023125"/>
    </source>
</evidence>
<keyword evidence="3" id="KW-0238">DNA-binding</keyword>